<dbReference type="Gene3D" id="3.30.565.10">
    <property type="entry name" value="Histidine kinase-like ATPase, C-terminal domain"/>
    <property type="match status" value="1"/>
</dbReference>
<evidence type="ECO:0000256" key="10">
    <source>
        <dbReference type="ARBA" id="ARBA00022989"/>
    </source>
</evidence>
<dbReference type="GO" id="GO:0000155">
    <property type="term" value="F:phosphorelay sensor kinase activity"/>
    <property type="evidence" value="ECO:0007669"/>
    <property type="project" value="InterPro"/>
</dbReference>
<dbReference type="SUPFAM" id="SSF47226">
    <property type="entry name" value="Histidine-containing phosphotransfer domain, HPT domain"/>
    <property type="match status" value="1"/>
</dbReference>
<evidence type="ECO:0000256" key="13">
    <source>
        <dbReference type="PROSITE-ProRule" id="PRU00110"/>
    </source>
</evidence>
<dbReference type="CDD" id="cd17546">
    <property type="entry name" value="REC_hyHK_CKI1_RcsC-like"/>
    <property type="match status" value="1"/>
</dbReference>
<evidence type="ECO:0000256" key="1">
    <source>
        <dbReference type="ARBA" id="ARBA00000085"/>
    </source>
</evidence>
<dbReference type="Gene3D" id="3.30.450.20">
    <property type="entry name" value="PAS domain"/>
    <property type="match status" value="3"/>
</dbReference>
<evidence type="ECO:0000256" key="3">
    <source>
        <dbReference type="ARBA" id="ARBA00012438"/>
    </source>
</evidence>
<dbReference type="SUPFAM" id="SSF55781">
    <property type="entry name" value="GAF domain-like"/>
    <property type="match status" value="1"/>
</dbReference>
<evidence type="ECO:0000259" key="16">
    <source>
        <dbReference type="PROSITE" id="PS50109"/>
    </source>
</evidence>
<dbReference type="InterPro" id="IPR005467">
    <property type="entry name" value="His_kinase_dom"/>
</dbReference>
<keyword evidence="4 14" id="KW-0597">Phosphoprotein</keyword>
<evidence type="ECO:0000259" key="18">
    <source>
        <dbReference type="PROSITE" id="PS50112"/>
    </source>
</evidence>
<keyword evidence="5" id="KW-0808">Transferase</keyword>
<dbReference type="InterPro" id="IPR035965">
    <property type="entry name" value="PAS-like_dom_sf"/>
</dbReference>
<keyword evidence="12" id="KW-0472">Membrane</keyword>
<evidence type="ECO:0000256" key="9">
    <source>
        <dbReference type="ARBA" id="ARBA00022840"/>
    </source>
</evidence>
<keyword evidence="10" id="KW-1133">Transmembrane helix</keyword>
<dbReference type="RefSeq" id="WP_183504417.1">
    <property type="nucleotide sequence ID" value="NZ_BSPG01000001.1"/>
</dbReference>
<dbReference type="Pfam" id="PF02518">
    <property type="entry name" value="HATPase_c"/>
    <property type="match status" value="1"/>
</dbReference>
<dbReference type="Gene3D" id="2.10.70.100">
    <property type="match status" value="2"/>
</dbReference>
<proteinExistence type="predicted"/>
<feature type="modified residue" description="4-aspartylphosphate" evidence="14">
    <location>
        <position position="917"/>
    </location>
</feature>
<dbReference type="InterPro" id="IPR003661">
    <property type="entry name" value="HisK_dim/P_dom"/>
</dbReference>
<dbReference type="InterPro" id="IPR004358">
    <property type="entry name" value="Sig_transdc_His_kin-like_C"/>
</dbReference>
<keyword evidence="7" id="KW-0547">Nucleotide-binding</keyword>
<dbReference type="CDD" id="cd00130">
    <property type="entry name" value="PAS"/>
    <property type="match status" value="3"/>
</dbReference>
<organism evidence="21 22">
    <name type="scientific">Methylobacterium brachythecii</name>
    <dbReference type="NCBI Taxonomy" id="1176177"/>
    <lineage>
        <taxon>Bacteria</taxon>
        <taxon>Pseudomonadati</taxon>
        <taxon>Pseudomonadota</taxon>
        <taxon>Alphaproteobacteria</taxon>
        <taxon>Hyphomicrobiales</taxon>
        <taxon>Methylobacteriaceae</taxon>
        <taxon>Methylobacterium</taxon>
    </lineage>
</organism>
<dbReference type="SMART" id="SM00091">
    <property type="entry name" value="PAS"/>
    <property type="match status" value="3"/>
</dbReference>
<evidence type="ECO:0000259" key="17">
    <source>
        <dbReference type="PROSITE" id="PS50110"/>
    </source>
</evidence>
<dbReference type="Proteomes" id="UP000517759">
    <property type="component" value="Unassembled WGS sequence"/>
</dbReference>
<keyword evidence="21" id="KW-0238">DNA-binding</keyword>
<dbReference type="Gene3D" id="3.40.50.2300">
    <property type="match status" value="1"/>
</dbReference>
<feature type="domain" description="PAS" evidence="18">
    <location>
        <begin position="451"/>
        <end position="524"/>
    </location>
</feature>
<dbReference type="PROSITE" id="PS50110">
    <property type="entry name" value="RESPONSE_REGULATORY"/>
    <property type="match status" value="1"/>
</dbReference>
<keyword evidence="15" id="KW-0175">Coiled coil</keyword>
<dbReference type="CDD" id="cd00082">
    <property type="entry name" value="HisKA"/>
    <property type="match status" value="1"/>
</dbReference>
<dbReference type="PROSITE" id="PS50894">
    <property type="entry name" value="HPT"/>
    <property type="match status" value="1"/>
</dbReference>
<feature type="domain" description="Response regulatory" evidence="17">
    <location>
        <begin position="863"/>
        <end position="985"/>
    </location>
</feature>
<dbReference type="SMART" id="SM00387">
    <property type="entry name" value="HATPase_c"/>
    <property type="match status" value="1"/>
</dbReference>
<dbReference type="InterPro" id="IPR013655">
    <property type="entry name" value="PAS_fold_3"/>
</dbReference>
<comment type="caution">
    <text evidence="21">The sequence shown here is derived from an EMBL/GenBank/DDBJ whole genome shotgun (WGS) entry which is preliminary data.</text>
</comment>
<evidence type="ECO:0000256" key="7">
    <source>
        <dbReference type="ARBA" id="ARBA00022741"/>
    </source>
</evidence>
<dbReference type="InterPro" id="IPR011006">
    <property type="entry name" value="CheY-like_superfamily"/>
</dbReference>
<evidence type="ECO:0000256" key="5">
    <source>
        <dbReference type="ARBA" id="ARBA00022679"/>
    </source>
</evidence>
<evidence type="ECO:0000256" key="6">
    <source>
        <dbReference type="ARBA" id="ARBA00022692"/>
    </source>
</evidence>
<dbReference type="InterPro" id="IPR008207">
    <property type="entry name" value="Sig_transdc_His_kin_Hpt_dom"/>
</dbReference>
<keyword evidence="8 21" id="KW-0418">Kinase</keyword>
<dbReference type="SUPFAM" id="SSF47384">
    <property type="entry name" value="Homodimeric domain of signal transducing histidine kinase"/>
    <property type="match status" value="1"/>
</dbReference>
<feature type="domain" description="PAC" evidence="19">
    <location>
        <begin position="397"/>
        <end position="450"/>
    </location>
</feature>
<protein>
    <recommendedName>
        <fullName evidence="3">histidine kinase</fullName>
        <ecNumber evidence="3">2.7.13.3</ecNumber>
    </recommendedName>
</protein>
<dbReference type="PROSITE" id="PS50113">
    <property type="entry name" value="PAC"/>
    <property type="match status" value="3"/>
</dbReference>
<dbReference type="SMART" id="SM00086">
    <property type="entry name" value="PAC"/>
    <property type="match status" value="3"/>
</dbReference>
<dbReference type="PROSITE" id="PS50112">
    <property type="entry name" value="PAS"/>
    <property type="match status" value="2"/>
</dbReference>
<dbReference type="Gene3D" id="1.10.287.130">
    <property type="match status" value="1"/>
</dbReference>
<evidence type="ECO:0000313" key="21">
    <source>
        <dbReference type="EMBL" id="MBB3902475.1"/>
    </source>
</evidence>
<accession>A0A7W6AJH2</accession>
<dbReference type="Gene3D" id="3.30.450.40">
    <property type="match status" value="1"/>
</dbReference>
<evidence type="ECO:0000313" key="22">
    <source>
        <dbReference type="Proteomes" id="UP000517759"/>
    </source>
</evidence>
<keyword evidence="9" id="KW-0067">ATP-binding</keyword>
<dbReference type="Pfam" id="PF01627">
    <property type="entry name" value="Hpt"/>
    <property type="match status" value="1"/>
</dbReference>
<feature type="domain" description="HPt" evidence="20">
    <location>
        <begin position="1024"/>
        <end position="1119"/>
    </location>
</feature>
<gene>
    <name evidence="21" type="ORF">GGR33_001970</name>
</gene>
<evidence type="ECO:0000256" key="8">
    <source>
        <dbReference type="ARBA" id="ARBA00022777"/>
    </source>
</evidence>
<dbReference type="EC" id="2.7.13.3" evidence="3"/>
<dbReference type="NCBIfam" id="TIGR00229">
    <property type="entry name" value="sensory_box"/>
    <property type="match status" value="1"/>
</dbReference>
<keyword evidence="11" id="KW-0902">Two-component regulatory system</keyword>
<dbReference type="SUPFAM" id="SSF55785">
    <property type="entry name" value="PYP-like sensor domain (PAS domain)"/>
    <property type="match status" value="3"/>
</dbReference>
<dbReference type="InterPro" id="IPR036097">
    <property type="entry name" value="HisK_dim/P_sf"/>
</dbReference>
<dbReference type="EMBL" id="JACIDN010000003">
    <property type="protein sequence ID" value="MBB3902475.1"/>
    <property type="molecule type" value="Genomic_DNA"/>
</dbReference>
<dbReference type="GO" id="GO:0005886">
    <property type="term" value="C:plasma membrane"/>
    <property type="evidence" value="ECO:0007669"/>
    <property type="project" value="UniProtKB-SubCell"/>
</dbReference>
<dbReference type="Pfam" id="PF00072">
    <property type="entry name" value="Response_reg"/>
    <property type="match status" value="1"/>
</dbReference>
<dbReference type="InterPro" id="IPR003018">
    <property type="entry name" value="GAF"/>
</dbReference>
<dbReference type="InterPro" id="IPR036890">
    <property type="entry name" value="HATPase_C_sf"/>
</dbReference>
<evidence type="ECO:0000256" key="11">
    <source>
        <dbReference type="ARBA" id="ARBA00023012"/>
    </source>
</evidence>
<dbReference type="InterPro" id="IPR001610">
    <property type="entry name" value="PAC"/>
</dbReference>
<dbReference type="SUPFAM" id="SSF55874">
    <property type="entry name" value="ATPase domain of HSP90 chaperone/DNA topoisomerase II/histidine kinase"/>
    <property type="match status" value="1"/>
</dbReference>
<feature type="modified residue" description="Phosphohistidine" evidence="13">
    <location>
        <position position="1064"/>
    </location>
</feature>
<dbReference type="PANTHER" id="PTHR45339:SF3">
    <property type="entry name" value="HISTIDINE KINASE"/>
    <property type="match status" value="1"/>
</dbReference>
<feature type="domain" description="PAC" evidence="19">
    <location>
        <begin position="523"/>
        <end position="578"/>
    </location>
</feature>
<dbReference type="GO" id="GO:0005524">
    <property type="term" value="F:ATP binding"/>
    <property type="evidence" value="ECO:0007669"/>
    <property type="project" value="UniProtKB-KW"/>
</dbReference>
<evidence type="ECO:0000256" key="15">
    <source>
        <dbReference type="SAM" id="Coils"/>
    </source>
</evidence>
<feature type="coiled-coil region" evidence="15">
    <location>
        <begin position="569"/>
        <end position="596"/>
    </location>
</feature>
<comment type="subcellular location">
    <subcellularLocation>
        <location evidence="2">Membrane</location>
    </subcellularLocation>
</comment>
<dbReference type="InterPro" id="IPR000014">
    <property type="entry name" value="PAS"/>
</dbReference>
<dbReference type="InterPro" id="IPR000700">
    <property type="entry name" value="PAS-assoc_C"/>
</dbReference>
<dbReference type="SUPFAM" id="SSF52172">
    <property type="entry name" value="CheY-like"/>
    <property type="match status" value="1"/>
</dbReference>
<evidence type="ECO:0000256" key="4">
    <source>
        <dbReference type="ARBA" id="ARBA00022553"/>
    </source>
</evidence>
<dbReference type="InterPro" id="IPR001789">
    <property type="entry name" value="Sig_transdc_resp-reg_receiver"/>
</dbReference>
<evidence type="ECO:0000256" key="12">
    <source>
        <dbReference type="ARBA" id="ARBA00023136"/>
    </source>
</evidence>
<comment type="catalytic activity">
    <reaction evidence="1">
        <text>ATP + protein L-histidine = ADP + protein N-phospho-L-histidine.</text>
        <dbReference type="EC" id="2.7.13.3"/>
    </reaction>
</comment>
<evidence type="ECO:0000259" key="20">
    <source>
        <dbReference type="PROSITE" id="PS50894"/>
    </source>
</evidence>
<dbReference type="InterPro" id="IPR036641">
    <property type="entry name" value="HPT_dom_sf"/>
</dbReference>
<evidence type="ECO:0000259" key="19">
    <source>
        <dbReference type="PROSITE" id="PS50113"/>
    </source>
</evidence>
<dbReference type="InterPro" id="IPR029016">
    <property type="entry name" value="GAF-like_dom_sf"/>
</dbReference>
<dbReference type="FunFam" id="3.30.565.10:FF:000010">
    <property type="entry name" value="Sensor histidine kinase RcsC"/>
    <property type="match status" value="1"/>
</dbReference>
<dbReference type="SMART" id="SM00388">
    <property type="entry name" value="HisKA"/>
    <property type="match status" value="1"/>
</dbReference>
<dbReference type="PANTHER" id="PTHR45339">
    <property type="entry name" value="HYBRID SIGNAL TRANSDUCTION HISTIDINE KINASE J"/>
    <property type="match status" value="1"/>
</dbReference>
<dbReference type="Gene3D" id="1.20.120.160">
    <property type="entry name" value="HPT domain"/>
    <property type="match status" value="1"/>
</dbReference>
<dbReference type="GO" id="GO:0003677">
    <property type="term" value="F:DNA binding"/>
    <property type="evidence" value="ECO:0007669"/>
    <property type="project" value="UniProtKB-KW"/>
</dbReference>
<dbReference type="PRINTS" id="PR00344">
    <property type="entry name" value="BCTRLSENSOR"/>
</dbReference>
<feature type="domain" description="Histidine kinase" evidence="16">
    <location>
        <begin position="603"/>
        <end position="830"/>
    </location>
</feature>
<evidence type="ECO:0000256" key="2">
    <source>
        <dbReference type="ARBA" id="ARBA00004370"/>
    </source>
</evidence>
<dbReference type="Pfam" id="PF00512">
    <property type="entry name" value="HisKA"/>
    <property type="match status" value="1"/>
</dbReference>
<feature type="domain" description="PAC" evidence="19">
    <location>
        <begin position="272"/>
        <end position="324"/>
    </location>
</feature>
<dbReference type="Pfam" id="PF08447">
    <property type="entry name" value="PAS_3"/>
    <property type="match status" value="3"/>
</dbReference>
<dbReference type="PROSITE" id="PS50109">
    <property type="entry name" value="HIS_KIN"/>
    <property type="match status" value="1"/>
</dbReference>
<dbReference type="SMART" id="SM00448">
    <property type="entry name" value="REC"/>
    <property type="match status" value="1"/>
</dbReference>
<evidence type="ECO:0000256" key="14">
    <source>
        <dbReference type="PROSITE-ProRule" id="PRU00169"/>
    </source>
</evidence>
<dbReference type="AlphaFoldDB" id="A0A7W6AJH2"/>
<reference evidence="21 22" key="1">
    <citation type="submission" date="2020-08" db="EMBL/GenBank/DDBJ databases">
        <title>Genomic Encyclopedia of Type Strains, Phase IV (KMG-IV): sequencing the most valuable type-strain genomes for metagenomic binning, comparative biology and taxonomic classification.</title>
        <authorList>
            <person name="Goeker M."/>
        </authorList>
    </citation>
    <scope>NUCLEOTIDE SEQUENCE [LARGE SCALE GENOMIC DNA]</scope>
    <source>
        <strain evidence="21 22">DSM 24105</strain>
    </source>
</reference>
<dbReference type="CDD" id="cd16922">
    <property type="entry name" value="HATPase_EvgS-ArcB-TorS-like"/>
    <property type="match status" value="1"/>
</dbReference>
<dbReference type="InterPro" id="IPR003594">
    <property type="entry name" value="HATPase_dom"/>
</dbReference>
<sequence>MITCPSSEADRLAALRALNILDTPPEEHFEAVCRTAKRLFGVPTALVTLVASDRQWLKNECSPAIQNLPRSVAFCDHTIRSDAVLVVEDARDDPRFASNPLVTGAMNLRFYAGAPLILRSGIRVGALCLIDTMPRRFSDDEAAALRDLAEIVVAHLHLHEADAQREREARARRVREQVIEAQASQLRLRETALGDANRLLTLAETMAHVGHWRVALADGKTTWSDGTYRILGHNPDLPVPSLAEAVIEVYHPDDRERVAAVVEGAIRDNTVFAYEAKVVRPDGEPRDVAVSGICETGPDGDVTGLFGTILDITGRKTAEAALAQSEAQYRILAEALPLLVWAARTGDGAATYTNACFNEYYGAIGPSRTDRRRRAHPDDVGRLDAAWLDSRSGDRPFNVEVRLQRHDGVYRWHRIVMIPIAPAEDGTAAEWLGTALDVDDIITTQKRLEETGDLLRLAREAADAGSWDFDMRAGIVALDREHQRLYGLPKESELSVPTAVWTGLVHPDDRLGVWDAVRRAVDTHTDYVAEYRITGGDSERWMHACGRVLYDADDRAIRMVGLSFDVTERKQAEAALQAAMGAAEAARAEAERASEAKSEFLAAMSHEIRTPLNGILGYADLLLEGRRHSREDQRRLELIQGSGAALLTVVNDILDFSKIEAGQFELDPIAFALHALVDNTVSIVRGSALKSPLSLACAIDPTLPAFVLGDASRLRQVLLNLLNNAVKFTPAGSVKLSVTHEGSRLLETGETVEAMRFAVTDTGIGIAPEQLERLFKRFSQVDGSISRRFGGSGLGLAICRHLVTMMGGEIGVDSEIGVGSTFWFTLALPRRDSVPDLVPGTLPLFSAAEPETIEADADEKPVRVLLVEDVKINQELARAVLEIKGYRVDIVEDGADAVATVRATADGPNPYDVVLMDVQMPGMDGLTATRLIRQMQGHAGQLPIVAMTANVLPRQIDDLRAAGMDDHVGKPFKRAELYAAIDRWVAHERSRRSGPSAASGAAGARLREAILDEETFSSIKERMGADRIQSLLLLLEEELQARFAAMEVDRVDAVDRAQLAHDAHAMVSAAGILGFVGLSRLCREVEAACHAGDDLVPLIRRLSELRGGAIQTIQELRAA</sequence>
<keyword evidence="6" id="KW-0812">Transmembrane</keyword>
<name>A0A7W6AJH2_9HYPH</name>
<feature type="domain" description="PAS" evidence="18">
    <location>
        <begin position="223"/>
        <end position="269"/>
    </location>
</feature>
<dbReference type="Pfam" id="PF13185">
    <property type="entry name" value="GAF_2"/>
    <property type="match status" value="1"/>
</dbReference>
<dbReference type="FunFam" id="1.10.287.130:FF:000004">
    <property type="entry name" value="Ethylene receptor 1"/>
    <property type="match status" value="1"/>
</dbReference>
<dbReference type="SMART" id="SM00065">
    <property type="entry name" value="GAF"/>
    <property type="match status" value="1"/>
</dbReference>